<dbReference type="Pfam" id="PF00069">
    <property type="entry name" value="Pkinase"/>
    <property type="match status" value="1"/>
</dbReference>
<dbReference type="AlphaFoldDB" id="A6G324"/>
<sequence length="492" mass="53513">MSNIEPTPFGDKYVLVEHIATGGMAEVYRAQYTGIEGFAKELVVKRLREEFVERPEIVQMFLDEARVAATLTHNNVVHTYDLGELGGEYFIAMELLVGEELVAVLRRAVGTGNMLPMDLSVGIIMQSLEGLNYAHSRTDEHGQPIGLVHRDINPTNIHVGYDGLCKIVDFGIAATRATAVSKGPAQFAGKLSYMAPEQIHGADLDGRADIFAIGVVLYEMCLGKRLFRGRPAEVRERVLSGDIPAPTFVDPDFPPALEAIIMRSLEVDANDRYQNCDHMYRELDAFMQEAGWSVSPRRISAFMSEMFGEGAPAEVDYDDLYDDLEDEALDFDAFESLGDDGDGDDAPDWARNLGAGRATEDEMPRRGRSMTIGNLEDLVADIKQNTPEDSGVRPQAGVSKKKAPSVSAPAVKKSKSGSSRATRGGSRTGSRARPASTSRHTSSGSALDGNTGSFGKGVVTEQTRRGNPVIWIGVVILLGAILYFGYEILTAK</sequence>
<evidence type="ECO:0000256" key="1">
    <source>
        <dbReference type="ARBA" id="ARBA00022679"/>
    </source>
</evidence>
<evidence type="ECO:0000256" key="2">
    <source>
        <dbReference type="ARBA" id="ARBA00022741"/>
    </source>
</evidence>
<keyword evidence="6" id="KW-1133">Transmembrane helix</keyword>
<evidence type="ECO:0000256" key="3">
    <source>
        <dbReference type="ARBA" id="ARBA00022777"/>
    </source>
</evidence>
<protein>
    <submittedName>
        <fullName evidence="8">Serine/threonine protein kinase</fullName>
    </submittedName>
</protein>
<evidence type="ECO:0000256" key="5">
    <source>
        <dbReference type="SAM" id="MobiDB-lite"/>
    </source>
</evidence>
<dbReference type="CDD" id="cd14014">
    <property type="entry name" value="STKc_PknB_like"/>
    <property type="match status" value="1"/>
</dbReference>
<dbReference type="InterPro" id="IPR000719">
    <property type="entry name" value="Prot_kinase_dom"/>
</dbReference>
<feature type="compositionally biased region" description="Polar residues" evidence="5">
    <location>
        <begin position="440"/>
        <end position="453"/>
    </location>
</feature>
<gene>
    <name evidence="8" type="ORF">PPSIR1_16345</name>
</gene>
<feature type="compositionally biased region" description="Low complexity" evidence="5">
    <location>
        <begin position="404"/>
        <end position="439"/>
    </location>
</feature>
<evidence type="ECO:0000313" key="8">
    <source>
        <dbReference type="EMBL" id="EDM79649.1"/>
    </source>
</evidence>
<comment type="caution">
    <text evidence="8">The sequence shown here is derived from an EMBL/GenBank/DDBJ whole genome shotgun (WGS) entry which is preliminary data.</text>
</comment>
<accession>A6G324</accession>
<dbReference type="GO" id="GO:0004674">
    <property type="term" value="F:protein serine/threonine kinase activity"/>
    <property type="evidence" value="ECO:0007669"/>
    <property type="project" value="UniProtKB-KW"/>
</dbReference>
<dbReference type="Gene3D" id="1.10.510.10">
    <property type="entry name" value="Transferase(Phosphotransferase) domain 1"/>
    <property type="match status" value="1"/>
</dbReference>
<dbReference type="RefSeq" id="WP_006971123.1">
    <property type="nucleotide sequence ID" value="NZ_ABCS01000017.1"/>
</dbReference>
<feature type="compositionally biased region" description="Acidic residues" evidence="5">
    <location>
        <begin position="334"/>
        <end position="347"/>
    </location>
</feature>
<keyword evidence="8" id="KW-0723">Serine/threonine-protein kinase</keyword>
<keyword evidence="6" id="KW-0812">Transmembrane</keyword>
<dbReference type="PROSITE" id="PS50011">
    <property type="entry name" value="PROTEIN_KINASE_DOM"/>
    <property type="match status" value="1"/>
</dbReference>
<dbReference type="OrthoDB" id="9801841at2"/>
<evidence type="ECO:0000259" key="7">
    <source>
        <dbReference type="PROSITE" id="PS50011"/>
    </source>
</evidence>
<proteinExistence type="predicted"/>
<evidence type="ECO:0000256" key="6">
    <source>
        <dbReference type="SAM" id="Phobius"/>
    </source>
</evidence>
<name>A6G324_9BACT</name>
<feature type="transmembrane region" description="Helical" evidence="6">
    <location>
        <begin position="469"/>
        <end position="489"/>
    </location>
</feature>
<dbReference type="InterPro" id="IPR011009">
    <property type="entry name" value="Kinase-like_dom_sf"/>
</dbReference>
<dbReference type="PANTHER" id="PTHR43289:SF34">
    <property type="entry name" value="SERINE_THREONINE-PROTEIN KINASE YBDM-RELATED"/>
    <property type="match status" value="1"/>
</dbReference>
<dbReference type="eggNOG" id="COG0515">
    <property type="taxonomic scope" value="Bacteria"/>
</dbReference>
<keyword evidence="2" id="KW-0547">Nucleotide-binding</keyword>
<dbReference type="Gene3D" id="3.30.200.20">
    <property type="entry name" value="Phosphorylase Kinase, domain 1"/>
    <property type="match status" value="1"/>
</dbReference>
<keyword evidence="3 8" id="KW-0418">Kinase</keyword>
<reference evidence="8 9" key="1">
    <citation type="submission" date="2007-06" db="EMBL/GenBank/DDBJ databases">
        <authorList>
            <person name="Shimkets L."/>
            <person name="Ferriera S."/>
            <person name="Johnson J."/>
            <person name="Kravitz S."/>
            <person name="Beeson K."/>
            <person name="Sutton G."/>
            <person name="Rogers Y.-H."/>
            <person name="Friedman R."/>
            <person name="Frazier M."/>
            <person name="Venter J.C."/>
        </authorList>
    </citation>
    <scope>NUCLEOTIDE SEQUENCE [LARGE SCALE GENOMIC DNA]</scope>
    <source>
        <strain evidence="8 9">SIR-1</strain>
    </source>
</reference>
<keyword evidence="1" id="KW-0808">Transferase</keyword>
<dbReference type="STRING" id="391625.PPSIR1_16345"/>
<dbReference type="PANTHER" id="PTHR43289">
    <property type="entry name" value="MITOGEN-ACTIVATED PROTEIN KINASE KINASE KINASE 20-RELATED"/>
    <property type="match status" value="1"/>
</dbReference>
<keyword evidence="4" id="KW-0067">ATP-binding</keyword>
<feature type="region of interest" description="Disordered" evidence="5">
    <location>
        <begin position="385"/>
        <end position="454"/>
    </location>
</feature>
<feature type="domain" description="Protein kinase" evidence="7">
    <location>
        <begin position="13"/>
        <end position="287"/>
    </location>
</feature>
<keyword evidence="9" id="KW-1185">Reference proteome</keyword>
<dbReference type="EMBL" id="ABCS01000017">
    <property type="protein sequence ID" value="EDM79649.1"/>
    <property type="molecule type" value="Genomic_DNA"/>
</dbReference>
<keyword evidence="6" id="KW-0472">Membrane</keyword>
<dbReference type="Proteomes" id="UP000005801">
    <property type="component" value="Unassembled WGS sequence"/>
</dbReference>
<evidence type="ECO:0000256" key="4">
    <source>
        <dbReference type="ARBA" id="ARBA00022840"/>
    </source>
</evidence>
<organism evidence="8 9">
    <name type="scientific">Plesiocystis pacifica SIR-1</name>
    <dbReference type="NCBI Taxonomy" id="391625"/>
    <lineage>
        <taxon>Bacteria</taxon>
        <taxon>Pseudomonadati</taxon>
        <taxon>Myxococcota</taxon>
        <taxon>Polyangia</taxon>
        <taxon>Nannocystales</taxon>
        <taxon>Nannocystaceae</taxon>
        <taxon>Plesiocystis</taxon>
    </lineage>
</organism>
<feature type="region of interest" description="Disordered" evidence="5">
    <location>
        <begin position="334"/>
        <end position="372"/>
    </location>
</feature>
<dbReference type="SUPFAM" id="SSF56112">
    <property type="entry name" value="Protein kinase-like (PK-like)"/>
    <property type="match status" value="1"/>
</dbReference>
<evidence type="ECO:0000313" key="9">
    <source>
        <dbReference type="Proteomes" id="UP000005801"/>
    </source>
</evidence>
<dbReference type="GO" id="GO:0005524">
    <property type="term" value="F:ATP binding"/>
    <property type="evidence" value="ECO:0007669"/>
    <property type="project" value="UniProtKB-KW"/>
</dbReference>